<evidence type="ECO:0000256" key="7">
    <source>
        <dbReference type="ARBA" id="ARBA00022840"/>
    </source>
</evidence>
<comment type="subcellular location">
    <subcellularLocation>
        <location evidence="1">Cell inner membrane</location>
        <topology evidence="1">Peripheral membrane protein</topology>
    </subcellularLocation>
</comment>
<evidence type="ECO:0000256" key="2">
    <source>
        <dbReference type="ARBA" id="ARBA00005417"/>
    </source>
</evidence>
<evidence type="ECO:0000256" key="6">
    <source>
        <dbReference type="ARBA" id="ARBA00022741"/>
    </source>
</evidence>
<proteinExistence type="inferred from homology"/>
<sequence>MDKLANVAELTVAFETDQGIIITVDEINFALMPGETLALLGESGSGKSLTALAMMRLLPNNAAYSDKSTITIAKQDILSLPERQMRHLRGQGVAIIFQEPMTALNPVLPIKEQLAEALLAHQELSANELKQRMIDLLHKVEISEPELRLQQYPHQLSGGQKQRIVIAMALANNPKILIADEPTTALDVVIQTQILTLLKKLQQETNMSILLITHDLSVVKAMADKVCVMYAGQIVEEATVTEFFKCVKHPYSQQLLASLPHYQKRNQFLSSIAGSVPTMEELPSGCRFHPRCAHVFSPCAHQMPILQPVNNQLVRCHLYPETQELPPLPEGNEEKFLDKSNQELLLEVKNLKVYYHVGKGFLPQQKKLIKAVDDLSFKLYKGKTLALVGESGCGKTTVSRALLHLLPITNGEVNYRGQSVSYLRSSALKNYRKKVQIIFQDPYASMNPRLTVNEILAEGMVAQGLKSDAIKRRQLQLLDYVNLPQTSLERYPHQFSGGQRQRICIARALAIEPEVLVCDEPTSALDVSVQAQLLNLLKRLQAELGIAYLFITHNMGVVSYFADDLMVMKAGKIIEQGPCEEVFAKPKHDYTRQLLDSVLVLN</sequence>
<dbReference type="OrthoDB" id="9784450at2"/>
<keyword evidence="3" id="KW-0813">Transport</keyword>
<keyword evidence="12" id="KW-1185">Reference proteome</keyword>
<dbReference type="FunFam" id="3.40.50.300:FF:000016">
    <property type="entry name" value="Oligopeptide ABC transporter ATP-binding component"/>
    <property type="match status" value="2"/>
</dbReference>
<organism evidence="11 12">
    <name type="scientific">Legionella busanensis</name>
    <dbReference type="NCBI Taxonomy" id="190655"/>
    <lineage>
        <taxon>Bacteria</taxon>
        <taxon>Pseudomonadati</taxon>
        <taxon>Pseudomonadota</taxon>
        <taxon>Gammaproteobacteria</taxon>
        <taxon>Legionellales</taxon>
        <taxon>Legionellaceae</taxon>
        <taxon>Legionella</taxon>
    </lineage>
</organism>
<evidence type="ECO:0000313" key="11">
    <source>
        <dbReference type="EMBL" id="STX52214.1"/>
    </source>
</evidence>
<accession>A0A378JLW8</accession>
<keyword evidence="6" id="KW-0547">Nucleotide-binding</keyword>
<evidence type="ECO:0000256" key="9">
    <source>
        <dbReference type="ARBA" id="ARBA00023136"/>
    </source>
</evidence>
<dbReference type="GO" id="GO:0015833">
    <property type="term" value="P:peptide transport"/>
    <property type="evidence" value="ECO:0007669"/>
    <property type="project" value="InterPro"/>
</dbReference>
<dbReference type="PROSITE" id="PS00211">
    <property type="entry name" value="ABC_TRANSPORTER_1"/>
    <property type="match status" value="2"/>
</dbReference>
<gene>
    <name evidence="11" type="primary">gsiA</name>
    <name evidence="11" type="ORF">NCTC13316_02318</name>
</gene>
<keyword evidence="4" id="KW-1003">Cell membrane</keyword>
<keyword evidence="11" id="KW-0378">Hydrolase</keyword>
<dbReference type="Gene3D" id="3.40.50.300">
    <property type="entry name" value="P-loop containing nucleotide triphosphate hydrolases"/>
    <property type="match status" value="2"/>
</dbReference>
<keyword evidence="9" id="KW-0472">Membrane</keyword>
<evidence type="ECO:0000256" key="4">
    <source>
        <dbReference type="ARBA" id="ARBA00022475"/>
    </source>
</evidence>
<protein>
    <submittedName>
        <fullName evidence="11">ABC dipeptide/oligopeptide/nickel transport, ATPase component</fullName>
        <ecNumber evidence="11">3.6.3.-</ecNumber>
    </submittedName>
</protein>
<dbReference type="NCBIfam" id="TIGR01727">
    <property type="entry name" value="oligo_HPY"/>
    <property type="match status" value="1"/>
</dbReference>
<evidence type="ECO:0000256" key="1">
    <source>
        <dbReference type="ARBA" id="ARBA00004417"/>
    </source>
</evidence>
<reference evidence="11 12" key="1">
    <citation type="submission" date="2018-06" db="EMBL/GenBank/DDBJ databases">
        <authorList>
            <consortium name="Pathogen Informatics"/>
            <person name="Doyle S."/>
        </authorList>
    </citation>
    <scope>NUCLEOTIDE SEQUENCE [LARGE SCALE GENOMIC DNA]</scope>
    <source>
        <strain evidence="11 12">NCTC13316</strain>
    </source>
</reference>
<dbReference type="InterPro" id="IPR003439">
    <property type="entry name" value="ABC_transporter-like_ATP-bd"/>
</dbReference>
<dbReference type="PANTHER" id="PTHR43297:SF14">
    <property type="entry name" value="ATPASE AAA-TYPE CORE DOMAIN-CONTAINING PROTEIN"/>
    <property type="match status" value="1"/>
</dbReference>
<dbReference type="PROSITE" id="PS50893">
    <property type="entry name" value="ABC_TRANSPORTER_2"/>
    <property type="match status" value="2"/>
</dbReference>
<dbReference type="Pfam" id="PF08352">
    <property type="entry name" value="oligo_HPY"/>
    <property type="match status" value="2"/>
</dbReference>
<dbReference type="InterPro" id="IPR013563">
    <property type="entry name" value="Oligopep_ABC_C"/>
</dbReference>
<evidence type="ECO:0000256" key="5">
    <source>
        <dbReference type="ARBA" id="ARBA00022519"/>
    </source>
</evidence>
<keyword evidence="5" id="KW-0997">Cell inner membrane</keyword>
<keyword evidence="7" id="KW-0067">ATP-binding</keyword>
<dbReference type="RefSeq" id="WP_115331787.1">
    <property type="nucleotide sequence ID" value="NZ_CAAAHP010000005.1"/>
</dbReference>
<dbReference type="InterPro" id="IPR050388">
    <property type="entry name" value="ABC_Ni/Peptide_Import"/>
</dbReference>
<dbReference type="Proteomes" id="UP000254794">
    <property type="component" value="Unassembled WGS sequence"/>
</dbReference>
<feature type="domain" description="ABC transporter" evidence="10">
    <location>
        <begin position="346"/>
        <end position="595"/>
    </location>
</feature>
<dbReference type="AlphaFoldDB" id="A0A378JLW8"/>
<dbReference type="GO" id="GO:0005524">
    <property type="term" value="F:ATP binding"/>
    <property type="evidence" value="ECO:0007669"/>
    <property type="project" value="UniProtKB-KW"/>
</dbReference>
<dbReference type="InterPro" id="IPR027417">
    <property type="entry name" value="P-loop_NTPase"/>
</dbReference>
<dbReference type="GO" id="GO:0005886">
    <property type="term" value="C:plasma membrane"/>
    <property type="evidence" value="ECO:0007669"/>
    <property type="project" value="UniProtKB-SubCell"/>
</dbReference>
<dbReference type="CDD" id="cd03257">
    <property type="entry name" value="ABC_NikE_OppD_transporters"/>
    <property type="match status" value="2"/>
</dbReference>
<dbReference type="InterPro" id="IPR003593">
    <property type="entry name" value="AAA+_ATPase"/>
</dbReference>
<dbReference type="EMBL" id="UGOD01000001">
    <property type="protein sequence ID" value="STX52214.1"/>
    <property type="molecule type" value="Genomic_DNA"/>
</dbReference>
<dbReference type="InterPro" id="IPR017871">
    <property type="entry name" value="ABC_transporter-like_CS"/>
</dbReference>
<dbReference type="GO" id="GO:0055085">
    <property type="term" value="P:transmembrane transport"/>
    <property type="evidence" value="ECO:0007669"/>
    <property type="project" value="UniProtKB-ARBA"/>
</dbReference>
<dbReference type="GO" id="GO:0016887">
    <property type="term" value="F:ATP hydrolysis activity"/>
    <property type="evidence" value="ECO:0007669"/>
    <property type="project" value="InterPro"/>
</dbReference>
<dbReference type="NCBIfam" id="NF008453">
    <property type="entry name" value="PRK11308.1"/>
    <property type="match status" value="2"/>
</dbReference>
<dbReference type="EC" id="3.6.3.-" evidence="11"/>
<feature type="domain" description="ABC transporter" evidence="10">
    <location>
        <begin position="2"/>
        <end position="256"/>
    </location>
</feature>
<keyword evidence="8" id="KW-1278">Translocase</keyword>
<evidence type="ECO:0000313" key="12">
    <source>
        <dbReference type="Proteomes" id="UP000254794"/>
    </source>
</evidence>
<dbReference type="PANTHER" id="PTHR43297">
    <property type="entry name" value="OLIGOPEPTIDE TRANSPORT ATP-BINDING PROTEIN APPD"/>
    <property type="match status" value="1"/>
</dbReference>
<dbReference type="NCBIfam" id="NF007739">
    <property type="entry name" value="PRK10419.1"/>
    <property type="match status" value="2"/>
</dbReference>
<evidence type="ECO:0000256" key="3">
    <source>
        <dbReference type="ARBA" id="ARBA00022448"/>
    </source>
</evidence>
<dbReference type="SMART" id="SM00382">
    <property type="entry name" value="AAA"/>
    <property type="match status" value="2"/>
</dbReference>
<comment type="similarity">
    <text evidence="2">Belongs to the ABC transporter superfamily.</text>
</comment>
<dbReference type="SUPFAM" id="SSF52540">
    <property type="entry name" value="P-loop containing nucleoside triphosphate hydrolases"/>
    <property type="match status" value="2"/>
</dbReference>
<evidence type="ECO:0000256" key="8">
    <source>
        <dbReference type="ARBA" id="ARBA00022967"/>
    </source>
</evidence>
<dbReference type="Pfam" id="PF00005">
    <property type="entry name" value="ABC_tran"/>
    <property type="match status" value="2"/>
</dbReference>
<evidence type="ECO:0000259" key="10">
    <source>
        <dbReference type="PROSITE" id="PS50893"/>
    </source>
</evidence>
<name>A0A378JLW8_9GAMM</name>